<evidence type="ECO:0000313" key="2">
    <source>
        <dbReference type="EMBL" id="KAF2222791.1"/>
    </source>
</evidence>
<dbReference type="OrthoDB" id="10351863at2759"/>
<reference evidence="3" key="1">
    <citation type="journal article" date="2020" name="Stud. Mycol.">
        <title>101 Dothideomycetes genomes: A test case for predicting lifestyles and emergence of pathogens.</title>
        <authorList>
            <person name="Haridas S."/>
            <person name="Albert R."/>
            <person name="Binder M."/>
            <person name="Bloem J."/>
            <person name="LaButti K."/>
            <person name="Salamov A."/>
            <person name="Andreopoulos B."/>
            <person name="Baker S."/>
            <person name="Barry K."/>
            <person name="Bills G."/>
            <person name="Bluhm B."/>
            <person name="Cannon C."/>
            <person name="Castanera R."/>
            <person name="Culley D."/>
            <person name="Daum C."/>
            <person name="Ezra D."/>
            <person name="Gonzalez J."/>
            <person name="Henrissat B."/>
            <person name="Kuo A."/>
            <person name="Liang C."/>
            <person name="Lipzen A."/>
            <person name="Lutzoni F."/>
            <person name="Magnuson J."/>
            <person name="Mondo S."/>
            <person name="Nolan M."/>
            <person name="Ohm R."/>
            <person name="Pangilinan J."/>
            <person name="Park H.-J."/>
            <person name="Ramirez L."/>
            <person name="Alfaro M."/>
            <person name="Sun H."/>
            <person name="Tritt A."/>
            <person name="Yoshinaga Y."/>
            <person name="Zwiers L.-H."/>
            <person name="Turgeon B."/>
            <person name="Goodwin S."/>
            <person name="Spatafora J."/>
            <person name="Crous P."/>
            <person name="Grigoriev I."/>
        </authorList>
    </citation>
    <scope>NUCLEOTIDE SEQUENCE [LARGE SCALE GENOMIC DNA]</scope>
    <source>
        <strain evidence="3">CECT 20119</strain>
    </source>
</reference>
<name>A0A6A6GAP6_9PEZI</name>
<keyword evidence="3" id="KW-1185">Reference proteome</keyword>
<dbReference type="Proteomes" id="UP000799538">
    <property type="component" value="Unassembled WGS sequence"/>
</dbReference>
<evidence type="ECO:0000313" key="3">
    <source>
        <dbReference type="Proteomes" id="UP000799538"/>
    </source>
</evidence>
<proteinExistence type="predicted"/>
<gene>
    <name evidence="2" type="ORF">BDZ85DRAFT_281843</name>
</gene>
<protein>
    <submittedName>
        <fullName evidence="2">Uncharacterized protein</fullName>
    </submittedName>
</protein>
<dbReference type="EMBL" id="ML992507">
    <property type="protein sequence ID" value="KAF2222791.1"/>
    <property type="molecule type" value="Genomic_DNA"/>
</dbReference>
<accession>A0A6A6GAP6</accession>
<keyword evidence="1" id="KW-0732">Signal</keyword>
<organism evidence="2 3">
    <name type="scientific">Elsinoe ampelina</name>
    <dbReference type="NCBI Taxonomy" id="302913"/>
    <lineage>
        <taxon>Eukaryota</taxon>
        <taxon>Fungi</taxon>
        <taxon>Dikarya</taxon>
        <taxon>Ascomycota</taxon>
        <taxon>Pezizomycotina</taxon>
        <taxon>Dothideomycetes</taxon>
        <taxon>Dothideomycetidae</taxon>
        <taxon>Myriangiales</taxon>
        <taxon>Elsinoaceae</taxon>
        <taxon>Elsinoe</taxon>
    </lineage>
</organism>
<sequence>MRFFTPLAMLAVAASAMPFSDNAIGAPVDNELAKRDQGQYRFVFNTQLRGAVRDVQGVALSITYNALTQSIVAYVVDFSSGGNDVSAQPIDAGKEYSWYVGHNLVDTGDQGKFEWRTNY</sequence>
<dbReference type="AlphaFoldDB" id="A0A6A6GAP6"/>
<feature type="signal peptide" evidence="1">
    <location>
        <begin position="1"/>
        <end position="16"/>
    </location>
</feature>
<feature type="chain" id="PRO_5025662358" evidence="1">
    <location>
        <begin position="17"/>
        <end position="119"/>
    </location>
</feature>
<evidence type="ECO:0000256" key="1">
    <source>
        <dbReference type="SAM" id="SignalP"/>
    </source>
</evidence>